<keyword evidence="3" id="KW-1185">Reference proteome</keyword>
<proteinExistence type="predicted"/>
<evidence type="ECO:0000313" key="2">
    <source>
        <dbReference type="EMBL" id="ANI92794.1"/>
    </source>
</evidence>
<gene>
    <name evidence="2" type="ORF">BJL86_2027</name>
</gene>
<dbReference type="EMBL" id="CP015961">
    <property type="protein sequence ID" value="ANI92794.1"/>
    <property type="molecule type" value="Genomic_DNA"/>
</dbReference>
<dbReference type="KEGG" id="dtm:BJL86_2027"/>
<reference evidence="2 3" key="1">
    <citation type="submission" date="2016-06" db="EMBL/GenBank/DDBJ databases">
        <title>Complete genome sequence of a saline-alkali tolerant type strain Dietzia timorensis ID05-A0528T.</title>
        <authorList>
            <person name="Wu X."/>
        </authorList>
    </citation>
    <scope>NUCLEOTIDE SEQUENCE [LARGE SCALE GENOMIC DNA]</scope>
    <source>
        <strain evidence="2 3">ID05-A0528</strain>
    </source>
</reference>
<dbReference type="AlphaFoldDB" id="A0A173LM87"/>
<dbReference type="STRING" id="499555.BJL86_2027"/>
<evidence type="ECO:0000256" key="1">
    <source>
        <dbReference type="SAM" id="MobiDB-lite"/>
    </source>
</evidence>
<evidence type="ECO:0000313" key="3">
    <source>
        <dbReference type="Proteomes" id="UP000186104"/>
    </source>
</evidence>
<sequence length="118" mass="12866">MVAQPQPGEFAPTEHLSSEAVAAFADERLPTTARDRALKHLGQCPECMDALQVQRSARYALRHSGPIPMPGTLAERLAHIAEHTPHCDSSAGSAEIGQGRSPSGRSAWQRLKSRVFRR</sequence>
<protein>
    <recommendedName>
        <fullName evidence="4">Anti-sigma-E factor RseA</fullName>
    </recommendedName>
</protein>
<accession>A0A173LM87</accession>
<evidence type="ECO:0008006" key="4">
    <source>
        <dbReference type="Google" id="ProtNLM"/>
    </source>
</evidence>
<dbReference type="Proteomes" id="UP000186104">
    <property type="component" value="Chromosome"/>
</dbReference>
<name>A0A173LM87_9ACTN</name>
<organism evidence="2 3">
    <name type="scientific">Dietzia timorensis</name>
    <dbReference type="NCBI Taxonomy" id="499555"/>
    <lineage>
        <taxon>Bacteria</taxon>
        <taxon>Bacillati</taxon>
        <taxon>Actinomycetota</taxon>
        <taxon>Actinomycetes</taxon>
        <taxon>Mycobacteriales</taxon>
        <taxon>Dietziaceae</taxon>
        <taxon>Dietzia</taxon>
    </lineage>
</organism>
<feature type="region of interest" description="Disordered" evidence="1">
    <location>
        <begin position="83"/>
        <end position="118"/>
    </location>
</feature>